<evidence type="ECO:0000313" key="10">
    <source>
        <dbReference type="RefSeq" id="XP_048131014.1"/>
    </source>
</evidence>
<evidence type="ECO:0000256" key="4">
    <source>
        <dbReference type="ARBA" id="ARBA00023136"/>
    </source>
</evidence>
<dbReference type="OrthoDB" id="428159at2759"/>
<protein>
    <submittedName>
        <fullName evidence="6 7">Uncharacterized protein LOC115726386</fullName>
    </submittedName>
</protein>
<reference evidence="6" key="1">
    <citation type="submission" date="2025-04" db="UniProtKB">
        <authorList>
            <consortium name="RefSeq"/>
        </authorList>
    </citation>
    <scope>IDENTIFICATION</scope>
    <source>
        <tissue evidence="7 8">Leaf</tissue>
    </source>
</reference>
<dbReference type="GO" id="GO:0016020">
    <property type="term" value="C:membrane"/>
    <property type="evidence" value="ECO:0007669"/>
    <property type="project" value="UniProtKB-SubCell"/>
</dbReference>
<dbReference type="RefSeq" id="XP_048131011.1">
    <property type="nucleotide sequence ID" value="XM_048275054.1"/>
</dbReference>
<gene>
    <name evidence="6 7 8 9 10" type="primary">LOC115726386</name>
</gene>
<dbReference type="GeneID" id="115726386"/>
<dbReference type="InterPro" id="IPR018303">
    <property type="entry name" value="ATPase_P-typ_P_site"/>
</dbReference>
<dbReference type="Proteomes" id="UP000827889">
    <property type="component" value="Chromosome 2"/>
</dbReference>
<organism evidence="5 6">
    <name type="scientific">Rhodamnia argentea</name>
    <dbReference type="NCBI Taxonomy" id="178133"/>
    <lineage>
        <taxon>Eukaryota</taxon>
        <taxon>Viridiplantae</taxon>
        <taxon>Streptophyta</taxon>
        <taxon>Embryophyta</taxon>
        <taxon>Tracheophyta</taxon>
        <taxon>Spermatophyta</taxon>
        <taxon>Magnoliopsida</taxon>
        <taxon>eudicotyledons</taxon>
        <taxon>Gunneridae</taxon>
        <taxon>Pentapetalae</taxon>
        <taxon>rosids</taxon>
        <taxon>malvids</taxon>
        <taxon>Myrtales</taxon>
        <taxon>Myrtaceae</taxon>
        <taxon>Myrtoideae</taxon>
        <taxon>Myrteae</taxon>
        <taxon>Australasian group</taxon>
        <taxon>Rhodamnia</taxon>
    </lineage>
</organism>
<evidence type="ECO:0000256" key="3">
    <source>
        <dbReference type="ARBA" id="ARBA00022989"/>
    </source>
</evidence>
<dbReference type="PROSITE" id="PS00154">
    <property type="entry name" value="ATPASE_E1_E2"/>
    <property type="match status" value="1"/>
</dbReference>
<proteinExistence type="predicted"/>
<accession>A0A8B8MRE0</accession>
<evidence type="ECO:0000256" key="2">
    <source>
        <dbReference type="ARBA" id="ARBA00022692"/>
    </source>
</evidence>
<evidence type="ECO:0000256" key="1">
    <source>
        <dbReference type="ARBA" id="ARBA00004370"/>
    </source>
</evidence>
<dbReference type="AlphaFoldDB" id="A0A8B8MRE0"/>
<reference evidence="5" key="2">
    <citation type="submission" date="2025-05" db="UniProtKB">
        <authorList>
            <consortium name="RefSeq"/>
        </authorList>
    </citation>
    <scope>NUCLEOTIDE SEQUENCE [LARGE SCALE GENOMIC DNA]</scope>
</reference>
<sequence length="111" mass="12251">MNFLAKVIAGIWVLVWVVNISHFRDLAHGGFVQGAIHHLSDKTGTLTTNMMSVSKDGDEDATSVFTPVLNSRPVNISLDAVFTDLHRYFLTTVQSVDMEPKWSGDTLCINS</sequence>
<keyword evidence="3" id="KW-1133">Transmembrane helix</keyword>
<keyword evidence="5" id="KW-1185">Reference proteome</keyword>
<dbReference type="RefSeq" id="XP_048131012.1">
    <property type="nucleotide sequence ID" value="XM_048275055.1"/>
</dbReference>
<evidence type="ECO:0000313" key="6">
    <source>
        <dbReference type="RefSeq" id="XP_030512094.1"/>
    </source>
</evidence>
<keyword evidence="4" id="KW-0472">Membrane</keyword>
<dbReference type="RefSeq" id="XP_048131013.1">
    <property type="nucleotide sequence ID" value="XM_048275056.1"/>
</dbReference>
<evidence type="ECO:0000313" key="8">
    <source>
        <dbReference type="RefSeq" id="XP_048131012.1"/>
    </source>
</evidence>
<evidence type="ECO:0000313" key="7">
    <source>
        <dbReference type="RefSeq" id="XP_048131011.1"/>
    </source>
</evidence>
<dbReference type="RefSeq" id="XP_030512094.1">
    <property type="nucleotide sequence ID" value="XM_030656234.1"/>
</dbReference>
<evidence type="ECO:0000313" key="9">
    <source>
        <dbReference type="RefSeq" id="XP_048131013.1"/>
    </source>
</evidence>
<comment type="subcellular location">
    <subcellularLocation>
        <location evidence="1">Membrane</location>
    </subcellularLocation>
</comment>
<name>A0A8B8MRE0_9MYRT</name>
<dbReference type="RefSeq" id="XP_048131014.1">
    <property type="nucleotide sequence ID" value="XM_048275057.1"/>
</dbReference>
<keyword evidence="2" id="KW-0812">Transmembrane</keyword>
<evidence type="ECO:0000313" key="5">
    <source>
        <dbReference type="Proteomes" id="UP000827889"/>
    </source>
</evidence>
<dbReference type="KEGG" id="rarg:115726386"/>